<proteinExistence type="predicted"/>
<reference evidence="2" key="1">
    <citation type="submission" date="2016-05" db="EMBL/GenBank/DDBJ databases">
        <title>WGS assembly of Xenopus laevis.</title>
        <authorList>
            <person name="Session A."/>
            <person name="Uno Y."/>
            <person name="Kwon T."/>
            <person name="Chapman J."/>
            <person name="Toyoda A."/>
            <person name="Takahashi S."/>
            <person name="Fukui A."/>
            <person name="Hikosaka A."/>
            <person name="Putnam N."/>
            <person name="Stites J."/>
            <person name="Van Heeringen S."/>
            <person name="Quigley I."/>
            <person name="Heinz S."/>
            <person name="Hellsten U."/>
            <person name="Lyons J."/>
            <person name="Suzuki A."/>
            <person name="Kondo M."/>
            <person name="Ogino H."/>
            <person name="Ochi H."/>
            <person name="Bogdanovic O."/>
            <person name="Lister R."/>
            <person name="Georgiou G."/>
            <person name="Paranjpe S."/>
            <person name="Van Kruijsbergen I."/>
            <person name="Mozaffari S."/>
            <person name="Shu S."/>
            <person name="Schmutz J."/>
            <person name="Jenkins J."/>
            <person name="Grimwood J."/>
            <person name="Carlson J."/>
            <person name="Mitros T."/>
            <person name="Simakov O."/>
            <person name="Heald R."/>
            <person name="Miller K."/>
            <person name="Haudenschild C."/>
            <person name="Kuroki Y."/>
            <person name="Tanaka T."/>
            <person name="Michiue T."/>
            <person name="Watanabe M."/>
            <person name="Kinoshita T."/>
            <person name="Ohta Y."/>
            <person name="Mawaribuchi S."/>
            <person name="Suzuki Y."/>
            <person name="Haramoto Y."/>
            <person name="Yamamoto T."/>
            <person name="Takagi C."/>
            <person name="Kitzman J."/>
            <person name="Shendure J."/>
            <person name="Nakayama T."/>
            <person name="Izutsu Y."/>
            <person name="Robert J."/>
            <person name="Dichmann D."/>
            <person name="Flajnik M."/>
            <person name="Houston D."/>
            <person name="Marcotte E."/>
            <person name="Wallingford J."/>
            <person name="Ito Y."/>
            <person name="Asashima M."/>
            <person name="Ueno N."/>
            <person name="Matsuda Y."/>
            <person name="Jan Veenstra G."/>
            <person name="Fujiyama A."/>
            <person name="Harland R."/>
            <person name="Taira M."/>
            <person name="Rokhsar D.S."/>
        </authorList>
    </citation>
    <scope>NUCLEOTIDE SEQUENCE</scope>
    <source>
        <strain evidence="2">J</strain>
        <tissue evidence="2">Blood</tissue>
    </source>
</reference>
<dbReference type="EMBL" id="KV474737">
    <property type="protein sequence ID" value="OCT55739.1"/>
    <property type="molecule type" value="Genomic_DNA"/>
</dbReference>
<dbReference type="PANTHER" id="PTHR34605">
    <property type="entry name" value="PHAGE_INTEGRASE DOMAIN-CONTAINING PROTEIN"/>
    <property type="match status" value="1"/>
</dbReference>
<dbReference type="GO" id="GO:0015074">
    <property type="term" value="P:DNA integration"/>
    <property type="evidence" value="ECO:0007669"/>
    <property type="project" value="InterPro"/>
</dbReference>
<dbReference type="InterPro" id="IPR013762">
    <property type="entry name" value="Integrase-like_cat_sf"/>
</dbReference>
<dbReference type="Gene3D" id="1.10.443.10">
    <property type="entry name" value="Intergrase catalytic core"/>
    <property type="match status" value="1"/>
</dbReference>
<dbReference type="SUPFAM" id="SSF47823">
    <property type="entry name" value="lambda integrase-like, N-terminal domain"/>
    <property type="match status" value="1"/>
</dbReference>
<dbReference type="InterPro" id="IPR052925">
    <property type="entry name" value="Phage_Integrase-like_Recomb"/>
</dbReference>
<evidence type="ECO:0000256" key="1">
    <source>
        <dbReference type="ARBA" id="ARBA00023172"/>
    </source>
</evidence>
<sequence length="219" mass="24637">MGFICGFRTKWQNFKSLQEPARKDIDSLLLFVLEQVEAQQSLASIKKHLAGISFFFRMLGAMDLTKAPIIKQIGKSLAKSHRSKDGRKPITLFILHKLLLALEGICSSPYETKLFKCLFLLMYFAALRVGEATAETKFRMGGLNYDDVTLVGNKLKINIKKSKTDVAGKGTTIWIGEFNYLNLCPVSALSEFLMLRPNIQGPLFIHLDGTNLSRFQLSQ</sequence>
<protein>
    <recommendedName>
        <fullName evidence="3">Tyr recombinase domain-containing protein</fullName>
    </recommendedName>
</protein>
<evidence type="ECO:0000313" key="2">
    <source>
        <dbReference type="EMBL" id="OCT55739.1"/>
    </source>
</evidence>
<organism evidence="2">
    <name type="scientific">Xenopus laevis</name>
    <name type="common">African clawed frog</name>
    <dbReference type="NCBI Taxonomy" id="8355"/>
    <lineage>
        <taxon>Eukaryota</taxon>
        <taxon>Metazoa</taxon>
        <taxon>Chordata</taxon>
        <taxon>Craniata</taxon>
        <taxon>Vertebrata</taxon>
        <taxon>Euteleostomi</taxon>
        <taxon>Amphibia</taxon>
        <taxon>Batrachia</taxon>
        <taxon>Anura</taxon>
        <taxon>Pipoidea</taxon>
        <taxon>Pipidae</taxon>
        <taxon>Xenopodinae</taxon>
        <taxon>Xenopus</taxon>
        <taxon>Xenopus</taxon>
    </lineage>
</organism>
<dbReference type="InterPro" id="IPR011010">
    <property type="entry name" value="DNA_brk_join_enz"/>
</dbReference>
<dbReference type="PANTHER" id="PTHR34605:SF8">
    <property type="entry name" value="FILAGGRIN-2-LIKE ISOFORM X1"/>
    <property type="match status" value="1"/>
</dbReference>
<dbReference type="Proteomes" id="UP000694892">
    <property type="component" value="Unassembled WGS sequence"/>
</dbReference>
<feature type="non-terminal residue" evidence="2">
    <location>
        <position position="219"/>
    </location>
</feature>
<name>A0A974BPD1_XENLA</name>
<dbReference type="AlphaFoldDB" id="A0A974BPD1"/>
<keyword evidence="1" id="KW-0233">DNA recombination</keyword>
<accession>A0A974BPD1</accession>
<dbReference type="SUPFAM" id="SSF56349">
    <property type="entry name" value="DNA breaking-rejoining enzymes"/>
    <property type="match status" value="1"/>
</dbReference>
<evidence type="ECO:0008006" key="3">
    <source>
        <dbReference type="Google" id="ProtNLM"/>
    </source>
</evidence>
<dbReference type="GO" id="GO:0003677">
    <property type="term" value="F:DNA binding"/>
    <property type="evidence" value="ECO:0007669"/>
    <property type="project" value="InterPro"/>
</dbReference>
<gene>
    <name evidence="2" type="ORF">XELAEV_18004461mg</name>
</gene>
<dbReference type="GO" id="GO:0006310">
    <property type="term" value="P:DNA recombination"/>
    <property type="evidence" value="ECO:0007669"/>
    <property type="project" value="UniProtKB-KW"/>
</dbReference>